<keyword evidence="6" id="KW-1133">Transmembrane helix</keyword>
<dbReference type="GO" id="GO:0033627">
    <property type="term" value="P:cell adhesion mediated by integrin"/>
    <property type="evidence" value="ECO:0007669"/>
    <property type="project" value="TreeGrafter"/>
</dbReference>
<proteinExistence type="predicted"/>
<organism evidence="8 9">
    <name type="scientific">Rotaria magnacalcarata</name>
    <dbReference type="NCBI Taxonomy" id="392030"/>
    <lineage>
        <taxon>Eukaryota</taxon>
        <taxon>Metazoa</taxon>
        <taxon>Spiralia</taxon>
        <taxon>Gnathifera</taxon>
        <taxon>Rotifera</taxon>
        <taxon>Eurotatoria</taxon>
        <taxon>Bdelloidea</taxon>
        <taxon>Philodinida</taxon>
        <taxon>Philodinidae</taxon>
        <taxon>Rotaria</taxon>
    </lineage>
</organism>
<dbReference type="Proteomes" id="UP000681967">
    <property type="component" value="Unassembled WGS sequence"/>
</dbReference>
<reference evidence="8" key="1">
    <citation type="submission" date="2021-02" db="EMBL/GenBank/DDBJ databases">
        <authorList>
            <person name="Nowell W R."/>
        </authorList>
    </citation>
    <scope>NUCLEOTIDE SEQUENCE</scope>
</reference>
<feature type="domain" description="Integrin alpha third immunoglobulin-like" evidence="7">
    <location>
        <begin position="6"/>
        <end position="72"/>
    </location>
</feature>
<evidence type="ECO:0000256" key="4">
    <source>
        <dbReference type="ARBA" id="ARBA00023180"/>
    </source>
</evidence>
<feature type="compositionally biased region" description="Acidic residues" evidence="5">
    <location>
        <begin position="214"/>
        <end position="224"/>
    </location>
</feature>
<feature type="compositionally biased region" description="Basic and acidic residues" evidence="5">
    <location>
        <begin position="250"/>
        <end position="260"/>
    </location>
</feature>
<dbReference type="Pfam" id="PF20806">
    <property type="entry name" value="Integrin_A_Ig_3"/>
    <property type="match status" value="1"/>
</dbReference>
<dbReference type="GO" id="GO:0005178">
    <property type="term" value="F:integrin binding"/>
    <property type="evidence" value="ECO:0007669"/>
    <property type="project" value="TreeGrafter"/>
</dbReference>
<dbReference type="GO" id="GO:0009897">
    <property type="term" value="C:external side of plasma membrane"/>
    <property type="evidence" value="ECO:0007669"/>
    <property type="project" value="TreeGrafter"/>
</dbReference>
<evidence type="ECO:0000256" key="5">
    <source>
        <dbReference type="SAM" id="MobiDB-lite"/>
    </source>
</evidence>
<dbReference type="PANTHER" id="PTHR23220:SF122">
    <property type="entry name" value="INTEGRIN ALPHA-PS1"/>
    <property type="match status" value="1"/>
</dbReference>
<dbReference type="AlphaFoldDB" id="A0A8S2UJB0"/>
<gene>
    <name evidence="8" type="ORF">BYL167_LOCUS29351</name>
</gene>
<dbReference type="Gene3D" id="1.20.5.930">
    <property type="entry name" value="Bicelle-embedded integrin alpha(iib) transmembrane segment"/>
    <property type="match status" value="1"/>
</dbReference>
<feature type="region of interest" description="Disordered" evidence="5">
    <location>
        <begin position="203"/>
        <end position="269"/>
    </location>
</feature>
<keyword evidence="3 6" id="KW-0472">Membrane</keyword>
<dbReference type="SUPFAM" id="SSF69179">
    <property type="entry name" value="Integrin domains"/>
    <property type="match status" value="1"/>
</dbReference>
<comment type="caution">
    <text evidence="8">The sequence shown here is derived from an EMBL/GenBank/DDBJ whole genome shotgun (WGS) entry which is preliminary data.</text>
</comment>
<evidence type="ECO:0000313" key="9">
    <source>
        <dbReference type="Proteomes" id="UP000681967"/>
    </source>
</evidence>
<sequence length="269" mass="30492">MIRSLTLTCDPNSPTARCYPIYCHINGLSAQSYYFIKLRARLWNSTLIENYFDGYDRVDIQSFASIHINDLLVFQTSTDNDNATATTPAEFANRSDKIIVPRLPLWVPLVGAMAGLILLVFIVIVCCLLGFFQRTKAPPLKKKSTALTLDGTTTNSSSDEHQRILLRQTYRQPMLIPSSTTNSFNDENYHSQQTTIPLIHSIPEVPSADNHDQDIDEDEEDDELIQNNLGNQSDIDEEARFPVEDDDDEYSSKMNERLVDTESINHSLK</sequence>
<comment type="subcellular location">
    <subcellularLocation>
        <location evidence="1">Membrane</location>
        <topology evidence="1">Single-pass type I membrane protein</topology>
    </subcellularLocation>
</comment>
<dbReference type="GO" id="GO:0007160">
    <property type="term" value="P:cell-matrix adhesion"/>
    <property type="evidence" value="ECO:0007669"/>
    <property type="project" value="TreeGrafter"/>
</dbReference>
<name>A0A8S2UJB0_9BILA</name>
<keyword evidence="2" id="KW-0401">Integrin</keyword>
<evidence type="ECO:0000256" key="2">
    <source>
        <dbReference type="ARBA" id="ARBA00023037"/>
    </source>
</evidence>
<dbReference type="InterPro" id="IPR048286">
    <property type="entry name" value="Integrin_alpha_Ig-like_3"/>
</dbReference>
<accession>A0A8S2UJB0</accession>
<dbReference type="Gene3D" id="2.60.40.1530">
    <property type="entry name" value="ntegrin, alpha v. Chain A, domain 4"/>
    <property type="match status" value="1"/>
</dbReference>
<evidence type="ECO:0000256" key="1">
    <source>
        <dbReference type="ARBA" id="ARBA00004479"/>
    </source>
</evidence>
<evidence type="ECO:0000259" key="7">
    <source>
        <dbReference type="Pfam" id="PF20806"/>
    </source>
</evidence>
<dbReference type="GO" id="GO:0008305">
    <property type="term" value="C:integrin complex"/>
    <property type="evidence" value="ECO:0007669"/>
    <property type="project" value="TreeGrafter"/>
</dbReference>
<evidence type="ECO:0000256" key="6">
    <source>
        <dbReference type="SAM" id="Phobius"/>
    </source>
</evidence>
<dbReference type="GO" id="GO:0007229">
    <property type="term" value="P:integrin-mediated signaling pathway"/>
    <property type="evidence" value="ECO:0007669"/>
    <property type="project" value="UniProtKB-KW"/>
</dbReference>
<protein>
    <recommendedName>
        <fullName evidence="7">Integrin alpha third immunoglobulin-like domain-containing protein</fullName>
    </recommendedName>
</protein>
<dbReference type="EMBL" id="CAJOBH010044584">
    <property type="protein sequence ID" value="CAF4347294.1"/>
    <property type="molecule type" value="Genomic_DNA"/>
</dbReference>
<dbReference type="GO" id="GO:0098609">
    <property type="term" value="P:cell-cell adhesion"/>
    <property type="evidence" value="ECO:0007669"/>
    <property type="project" value="TreeGrafter"/>
</dbReference>
<dbReference type="PANTHER" id="PTHR23220">
    <property type="entry name" value="INTEGRIN ALPHA"/>
    <property type="match status" value="1"/>
</dbReference>
<evidence type="ECO:0000313" key="8">
    <source>
        <dbReference type="EMBL" id="CAF4347294.1"/>
    </source>
</evidence>
<keyword evidence="4" id="KW-0325">Glycoprotein</keyword>
<dbReference type="InterPro" id="IPR032695">
    <property type="entry name" value="Integrin_dom_sf"/>
</dbReference>
<feature type="transmembrane region" description="Helical" evidence="6">
    <location>
        <begin position="105"/>
        <end position="132"/>
    </location>
</feature>
<keyword evidence="6" id="KW-0812">Transmembrane</keyword>
<evidence type="ECO:0000256" key="3">
    <source>
        <dbReference type="ARBA" id="ARBA00023136"/>
    </source>
</evidence>